<keyword evidence="2" id="KW-1133">Transmembrane helix</keyword>
<reference evidence="4 5" key="1">
    <citation type="submission" date="2020-04" db="EMBL/GenBank/DDBJ databases">
        <title>Description of novel Gluconacetobacter.</title>
        <authorList>
            <person name="Sombolestani A."/>
        </authorList>
    </citation>
    <scope>NUCLEOTIDE SEQUENCE [LARGE SCALE GENOMIC DNA]</scope>
    <source>
        <strain evidence="4 5">LMG 21312</strain>
    </source>
</reference>
<comment type="caution">
    <text evidence="4">The sequence shown here is derived from an EMBL/GenBank/DDBJ whole genome shotgun (WGS) entry which is preliminary data.</text>
</comment>
<dbReference type="Proteomes" id="UP000561066">
    <property type="component" value="Unassembled WGS sequence"/>
</dbReference>
<dbReference type="Gene3D" id="1.10.530.10">
    <property type="match status" value="1"/>
</dbReference>
<keyword evidence="2" id="KW-0472">Membrane</keyword>
<evidence type="ECO:0000256" key="1">
    <source>
        <dbReference type="SAM" id="MobiDB-lite"/>
    </source>
</evidence>
<evidence type="ECO:0000313" key="4">
    <source>
        <dbReference type="EMBL" id="MBB2176778.1"/>
    </source>
</evidence>
<feature type="transmembrane region" description="Helical" evidence="2">
    <location>
        <begin position="345"/>
        <end position="368"/>
    </location>
</feature>
<gene>
    <name evidence="4" type="ORF">HLH21_12720</name>
</gene>
<dbReference type="InterPro" id="IPR041219">
    <property type="entry name" value="Phage_lysozyme2"/>
</dbReference>
<sequence>MANAGVKVVISAADRASAVLEKINGRIAALQAPVRRAQAAFGRFASLSGLNRLGNGLAGLGRQALSAFRYMGQIVPVLGAITGAASLAGIYRLSSAWAQFGTRLMNTSRTMGMAPDRLMAMQNAARLGGSSAESMTSALQQLSDLKWRGPAGFAPEQMAAFQASGIIKGVENLKALKPDELFARIAAKIGSIRNPAAQAIAATQLLGQAGADLLPVFREGANQWEADIRLAQRHGLVTEKQAEAANQLRRSQENLTQSVEGLGFRVAAVLSPVLTPLLNQLSQWIDTNPQVTEGLNALGQMVQQFTTWLRNSGWSEIKGDIRGIYDEIKGVVDGLGGWKLAGHDALIALAALYAMPVIAGLFQVSAAILQIATALGAVGSAGAVARLGLAGIGGYAAHRGMLRMDPNDHFGSWIDSNVPGAARTDDFMARYTGFGRTYDQQDQARRFFAGRDARDYFVSQGWTPQQAAGIVANLDQESGIRIGASGDGGRAFGIGQWHGDRQGRFRTLFGHDIRQSRMSEQLQFVQWELTHSEAGAGAALRQARTAREAGAIVSSLYERPQDVAGNMQLRSDLAEQWSERLNASGAPLTVPPGNINGPPPSVSGPQSLTVRIENENAPRGQRIKIADASQGVRVGGISQSRAMDPVNSEGGS</sequence>
<keyword evidence="5" id="KW-1185">Reference proteome</keyword>
<organism evidence="4 5">
    <name type="scientific">Gluconacetobacter johannae</name>
    <dbReference type="NCBI Taxonomy" id="112140"/>
    <lineage>
        <taxon>Bacteria</taxon>
        <taxon>Pseudomonadati</taxon>
        <taxon>Pseudomonadota</taxon>
        <taxon>Alphaproteobacteria</taxon>
        <taxon>Acetobacterales</taxon>
        <taxon>Acetobacteraceae</taxon>
        <taxon>Gluconacetobacter</taxon>
    </lineage>
</organism>
<dbReference type="AlphaFoldDB" id="A0A7W4J8R0"/>
<proteinExistence type="predicted"/>
<evidence type="ECO:0000256" key="2">
    <source>
        <dbReference type="SAM" id="Phobius"/>
    </source>
</evidence>
<accession>A0A7W4J8R0</accession>
<evidence type="ECO:0000259" key="3">
    <source>
        <dbReference type="Pfam" id="PF18013"/>
    </source>
</evidence>
<feature type="domain" description="Phage tail lysozyme" evidence="3">
    <location>
        <begin position="452"/>
        <end position="580"/>
    </location>
</feature>
<keyword evidence="2" id="KW-0812">Transmembrane</keyword>
<feature type="transmembrane region" description="Helical" evidence="2">
    <location>
        <begin position="374"/>
        <end position="397"/>
    </location>
</feature>
<name>A0A7W4J8R0_9PROT</name>
<feature type="region of interest" description="Disordered" evidence="1">
    <location>
        <begin position="584"/>
        <end position="652"/>
    </location>
</feature>
<dbReference type="EMBL" id="JABEQH010000017">
    <property type="protein sequence ID" value="MBB2176778.1"/>
    <property type="molecule type" value="Genomic_DNA"/>
</dbReference>
<protein>
    <submittedName>
        <fullName evidence="4">Phage tail protein</fullName>
    </submittedName>
</protein>
<dbReference type="Pfam" id="PF18013">
    <property type="entry name" value="Phage_lysozyme2"/>
    <property type="match status" value="1"/>
</dbReference>
<evidence type="ECO:0000313" key="5">
    <source>
        <dbReference type="Proteomes" id="UP000561066"/>
    </source>
</evidence>